<evidence type="ECO:0000256" key="5">
    <source>
        <dbReference type="SAM" id="Phobius"/>
    </source>
</evidence>
<evidence type="ECO:0000256" key="2">
    <source>
        <dbReference type="ARBA" id="ARBA00022692"/>
    </source>
</evidence>
<evidence type="ECO:0000256" key="1">
    <source>
        <dbReference type="ARBA" id="ARBA00004141"/>
    </source>
</evidence>
<feature type="transmembrane region" description="Helical" evidence="5">
    <location>
        <begin position="316"/>
        <end position="336"/>
    </location>
</feature>
<evidence type="ECO:0000256" key="3">
    <source>
        <dbReference type="ARBA" id="ARBA00022989"/>
    </source>
</evidence>
<feature type="transmembrane region" description="Helical" evidence="5">
    <location>
        <begin position="262"/>
        <end position="279"/>
    </location>
</feature>
<evidence type="ECO:0000313" key="7">
    <source>
        <dbReference type="EMBL" id="PIV38379.1"/>
    </source>
</evidence>
<keyword evidence="3 5" id="KW-1133">Transmembrane helix</keyword>
<feature type="transmembrane region" description="Helical" evidence="5">
    <location>
        <begin position="106"/>
        <end position="126"/>
    </location>
</feature>
<dbReference type="PANTHER" id="PTHR37422:SF13">
    <property type="entry name" value="LIPOPOLYSACCHARIDE BIOSYNTHESIS PROTEIN PA4999-RELATED"/>
    <property type="match status" value="1"/>
</dbReference>
<feature type="transmembrane region" description="Helical" evidence="5">
    <location>
        <begin position="285"/>
        <end position="304"/>
    </location>
</feature>
<proteinExistence type="predicted"/>
<accession>A0A2M7D5S7</accession>
<sequence>MEIVVVALAATGLIPREAILVWTGLAIFYMIFSPLRDSLWLVVASIPLFASLPILDSFDTLANWRILIAALFLCLFFKQGVSLSLTRNNQGRWRVRENLKHYALEYLALAFLVVAALSIAVAGYKILALKKLLFLINILLLFLITRNLTRSKEEILRVWQAAAVGGLAVIAVAMVQFIAVLFVPLFSFWQFWTNKVINAFYGQNLAELLSYANTWFAYYKSAPPTLRLFSVFPDSHSFAMFLMIAVPIFLALAFYFKNNRRLKILFWTATTLALFGIVFSGSRGAWLSVVPVIILAIYFWGLKLEPLFLKKAMRAFLIFVLFFIMSTIYPPVFYTFQSWQTGEYSSSTLSFFERARSISDMDDVSNKGRLEIWRNSLLSLKEHPLLGVGLGNFISVIGEKTSAVKKGASAHNLYLDFAAEIGVPGTLLLIAMFIDILRTSWLVWRRANEPYFRFF</sequence>
<comment type="caution">
    <text evidence="7">The sequence shown here is derived from an EMBL/GenBank/DDBJ whole genome shotgun (WGS) entry which is preliminary data.</text>
</comment>
<feature type="transmembrane region" description="Helical" evidence="5">
    <location>
        <begin position="6"/>
        <end position="32"/>
    </location>
</feature>
<name>A0A2M7D5S7_9BACT</name>
<feature type="transmembrane region" description="Helical" evidence="5">
    <location>
        <begin position="161"/>
        <end position="186"/>
    </location>
</feature>
<gene>
    <name evidence="7" type="ORF">COS30_02450</name>
</gene>
<dbReference type="EMBL" id="PEUE01000058">
    <property type="protein sequence ID" value="PIV38379.1"/>
    <property type="molecule type" value="Genomic_DNA"/>
</dbReference>
<dbReference type="InterPro" id="IPR051533">
    <property type="entry name" value="WaaL-like"/>
</dbReference>
<keyword evidence="4 5" id="KW-0472">Membrane</keyword>
<evidence type="ECO:0000313" key="8">
    <source>
        <dbReference type="Proteomes" id="UP000229247"/>
    </source>
</evidence>
<evidence type="ECO:0000259" key="6">
    <source>
        <dbReference type="Pfam" id="PF04932"/>
    </source>
</evidence>
<feature type="transmembrane region" description="Helical" evidence="5">
    <location>
        <begin position="39"/>
        <end position="58"/>
    </location>
</feature>
<dbReference type="Pfam" id="PF04932">
    <property type="entry name" value="Wzy_C"/>
    <property type="match status" value="1"/>
</dbReference>
<reference evidence="8" key="1">
    <citation type="submission" date="2017-09" db="EMBL/GenBank/DDBJ databases">
        <title>Depth-based differentiation of microbial function through sediment-hosted aquifers and enrichment of novel symbionts in the deep terrestrial subsurface.</title>
        <authorList>
            <person name="Probst A.J."/>
            <person name="Ladd B."/>
            <person name="Jarett J.K."/>
            <person name="Geller-Mcgrath D.E."/>
            <person name="Sieber C.M.K."/>
            <person name="Emerson J.B."/>
            <person name="Anantharaman K."/>
            <person name="Thomas B.C."/>
            <person name="Malmstrom R."/>
            <person name="Stieglmeier M."/>
            <person name="Klingl A."/>
            <person name="Woyke T."/>
            <person name="Ryan C.M."/>
            <person name="Banfield J.F."/>
        </authorList>
    </citation>
    <scope>NUCLEOTIDE SEQUENCE [LARGE SCALE GENOMIC DNA]</scope>
</reference>
<feature type="transmembrane region" description="Helical" evidence="5">
    <location>
        <begin position="421"/>
        <end position="444"/>
    </location>
</feature>
<dbReference type="PANTHER" id="PTHR37422">
    <property type="entry name" value="TEICHURONIC ACID BIOSYNTHESIS PROTEIN TUAE"/>
    <property type="match status" value="1"/>
</dbReference>
<feature type="transmembrane region" description="Helical" evidence="5">
    <location>
        <begin position="236"/>
        <end position="255"/>
    </location>
</feature>
<feature type="transmembrane region" description="Helical" evidence="5">
    <location>
        <begin position="132"/>
        <end position="149"/>
    </location>
</feature>
<dbReference type="Proteomes" id="UP000229247">
    <property type="component" value="Unassembled WGS sequence"/>
</dbReference>
<feature type="non-terminal residue" evidence="7">
    <location>
        <position position="455"/>
    </location>
</feature>
<keyword evidence="2 5" id="KW-0812">Transmembrane</keyword>
<feature type="domain" description="O-antigen ligase-related" evidence="6">
    <location>
        <begin position="271"/>
        <end position="430"/>
    </location>
</feature>
<dbReference type="GO" id="GO:0016020">
    <property type="term" value="C:membrane"/>
    <property type="evidence" value="ECO:0007669"/>
    <property type="project" value="UniProtKB-SubCell"/>
</dbReference>
<organism evidence="7 8">
    <name type="scientific">Candidatus Portnoybacteria bacterium CG02_land_8_20_14_3_00_45_8</name>
    <dbReference type="NCBI Taxonomy" id="1974807"/>
    <lineage>
        <taxon>Bacteria</taxon>
        <taxon>Candidatus Portnoyibacteriota</taxon>
    </lineage>
</organism>
<dbReference type="AlphaFoldDB" id="A0A2M7D5S7"/>
<comment type="subcellular location">
    <subcellularLocation>
        <location evidence="1">Membrane</location>
        <topology evidence="1">Multi-pass membrane protein</topology>
    </subcellularLocation>
</comment>
<dbReference type="InterPro" id="IPR007016">
    <property type="entry name" value="O-antigen_ligase-rel_domated"/>
</dbReference>
<evidence type="ECO:0000256" key="4">
    <source>
        <dbReference type="ARBA" id="ARBA00023136"/>
    </source>
</evidence>
<protein>
    <recommendedName>
        <fullName evidence="6">O-antigen ligase-related domain-containing protein</fullName>
    </recommendedName>
</protein>
<feature type="transmembrane region" description="Helical" evidence="5">
    <location>
        <begin position="64"/>
        <end position="85"/>
    </location>
</feature>